<reference evidence="1" key="1">
    <citation type="journal article" date="2020" name="Nature">
        <title>Giant virus diversity and host interactions through global metagenomics.</title>
        <authorList>
            <person name="Schulz F."/>
            <person name="Roux S."/>
            <person name="Paez-Espino D."/>
            <person name="Jungbluth S."/>
            <person name="Walsh D.A."/>
            <person name="Denef V.J."/>
            <person name="McMahon K.D."/>
            <person name="Konstantinidis K.T."/>
            <person name="Eloe-Fadrosh E.A."/>
            <person name="Kyrpides N.C."/>
            <person name="Woyke T."/>
        </authorList>
    </citation>
    <scope>NUCLEOTIDE SEQUENCE</scope>
    <source>
        <strain evidence="1">GVMAG-S-1101169-75</strain>
    </source>
</reference>
<protein>
    <recommendedName>
        <fullName evidence="2">Protein kinase domain-containing protein</fullName>
    </recommendedName>
</protein>
<dbReference type="InterPro" id="IPR011009">
    <property type="entry name" value="Kinase-like_dom_sf"/>
</dbReference>
<accession>A0A6C0K517</accession>
<evidence type="ECO:0008006" key="2">
    <source>
        <dbReference type="Google" id="ProtNLM"/>
    </source>
</evidence>
<dbReference type="SUPFAM" id="SSF56112">
    <property type="entry name" value="Protein kinase-like (PK-like)"/>
    <property type="match status" value="1"/>
</dbReference>
<organism evidence="1">
    <name type="scientific">viral metagenome</name>
    <dbReference type="NCBI Taxonomy" id="1070528"/>
    <lineage>
        <taxon>unclassified sequences</taxon>
        <taxon>metagenomes</taxon>
        <taxon>organismal metagenomes</taxon>
    </lineage>
</organism>
<dbReference type="AlphaFoldDB" id="A0A6C0K517"/>
<name>A0A6C0K517_9ZZZZ</name>
<evidence type="ECO:0000313" key="1">
    <source>
        <dbReference type="EMBL" id="QHU11890.1"/>
    </source>
</evidence>
<dbReference type="EMBL" id="MN740791">
    <property type="protein sequence ID" value="QHU11890.1"/>
    <property type="molecule type" value="Genomic_DNA"/>
</dbReference>
<dbReference type="Gene3D" id="1.10.510.10">
    <property type="entry name" value="Transferase(Phosphotransferase) domain 1"/>
    <property type="match status" value="1"/>
</dbReference>
<sequence length="594" mass="69809">MIHASKKKKNSSLPRIKMEGSYVFFDPRGFDIITCPPPNMIRNFNYQGDRGSSKECHDLFQRNFRDHSLMYSIGCYMQWVFYSLSPYELSVEFPPIHVDRNRWLFQSQSRRVLSGAANTSGDVVQITFLHIPIVLKFARSIVSFPDILHEYIVGIYAINRLRALIPNYMYTYAMYNDDASKGNVIALEWVNGKNLEEYMSSLLVQPYNPPLMESFLQVFIQIVLALEIGQEVCLFTHFDLHAKNIVCRNVERIPFIEFVVLDSLYVLENVENIPTIIDFGHSTVYCKNVKRAAKPNVTFDGFVGKGFAGSFSDHGMFPYYIPGFDLYRLISYLWYALMTRTDVARDKIAPKPFSPESMGYRIQRFFEEILKRIYRLDIATTIRNRQTVRKFFRTKGTESPSIYNSPLSLLTDLEREKAFYLNLLEIGEYPWRKFDNRNGITLYRAPPEEKARLEECFQRRYCSSFLLDDTTTSKALSIYGMTWNEGDIGKTPRILQNFLTKFKDLQPPPLLIKNINEILQIMKDPSWGPMIQMMNVIMTRIRKHQAQSIPDDIYRFYQDHKDALHYYYRIHECWMGFISYLTRFFKIPMTKKLK</sequence>
<proteinExistence type="predicted"/>